<keyword evidence="2" id="KW-0472">Membrane</keyword>
<dbReference type="EMBL" id="JROU02001788">
    <property type="protein sequence ID" value="OEH75235.1"/>
    <property type="molecule type" value="Genomic_DNA"/>
</dbReference>
<dbReference type="VEuPathDB" id="ToxoDB:cyc_05796"/>
<keyword evidence="2" id="KW-0812">Transmembrane</keyword>
<evidence type="ECO:0000313" key="3">
    <source>
        <dbReference type="EMBL" id="OEH75235.1"/>
    </source>
</evidence>
<keyword evidence="4" id="KW-1185">Reference proteome</keyword>
<sequence length="291" mass="30507">MANSAANTQGNSRGRACPAASLKPSNLSTLCSSPSTVSFGLNDRTSAKHPSRVVSPVKASSSSSSAFPLWHFLHLVALTGFLASVASVLGKLACDFGPGAPLQLLSDSLLHRLVPQQSTSSDRLLLRVGEDCSLEAFETRPGGFPALVTETGRALLLAISFHDCSTSSGNGQGEPSGSPSQVGACIWGLLCFFSLVLLCRISLFLCMLGCNALMLQFHVKCLVAAPSSCSSSVSIFAANFLCSVVLSWLLLGEQLTLQFLLGAVCMLLGVALLSLTKDASPLENQEDKKRL</sequence>
<accession>A0A1D3CVK1</accession>
<evidence type="ECO:0000256" key="2">
    <source>
        <dbReference type="SAM" id="Phobius"/>
    </source>
</evidence>
<dbReference type="PANTHER" id="PTHR31965">
    <property type="entry name" value="TRANSMEMBRANE PROTEIN 42"/>
    <property type="match status" value="1"/>
</dbReference>
<feature type="region of interest" description="Disordered" evidence="1">
    <location>
        <begin position="1"/>
        <end position="20"/>
    </location>
</feature>
<proteinExistence type="predicted"/>
<dbReference type="AlphaFoldDB" id="A0A1D3CVK1"/>
<feature type="transmembrane region" description="Helical" evidence="2">
    <location>
        <begin position="257"/>
        <end position="275"/>
    </location>
</feature>
<dbReference type="Proteomes" id="UP000095192">
    <property type="component" value="Unassembled WGS sequence"/>
</dbReference>
<feature type="transmembrane region" description="Helical" evidence="2">
    <location>
        <begin position="222"/>
        <end position="251"/>
    </location>
</feature>
<evidence type="ECO:0000313" key="4">
    <source>
        <dbReference type="Proteomes" id="UP000095192"/>
    </source>
</evidence>
<protein>
    <recommendedName>
        <fullName evidence="5">Transmembrane protein</fullName>
    </recommendedName>
</protein>
<reference evidence="3 4" key="1">
    <citation type="journal article" date="2016" name="BMC Genomics">
        <title>Comparative genomics reveals Cyclospora cayetanensis possesses coccidia-like metabolism and invasion components but unique surface antigens.</title>
        <authorList>
            <person name="Liu S."/>
            <person name="Wang L."/>
            <person name="Zheng H."/>
            <person name="Xu Z."/>
            <person name="Roellig D.M."/>
            <person name="Li N."/>
            <person name="Frace M.A."/>
            <person name="Tang K."/>
            <person name="Arrowood M.J."/>
            <person name="Moss D.M."/>
            <person name="Zhang L."/>
            <person name="Feng Y."/>
            <person name="Xiao L."/>
        </authorList>
    </citation>
    <scope>NUCLEOTIDE SEQUENCE [LARGE SCALE GENOMIC DNA]</scope>
    <source>
        <strain evidence="3 4">CHN_HEN01</strain>
    </source>
</reference>
<organism evidence="3 4">
    <name type="scientific">Cyclospora cayetanensis</name>
    <dbReference type="NCBI Taxonomy" id="88456"/>
    <lineage>
        <taxon>Eukaryota</taxon>
        <taxon>Sar</taxon>
        <taxon>Alveolata</taxon>
        <taxon>Apicomplexa</taxon>
        <taxon>Conoidasida</taxon>
        <taxon>Coccidia</taxon>
        <taxon>Eucoccidiorida</taxon>
        <taxon>Eimeriorina</taxon>
        <taxon>Eimeriidae</taxon>
        <taxon>Cyclospora</taxon>
    </lineage>
</organism>
<dbReference type="InterPro" id="IPR039632">
    <property type="entry name" value="TMEM42"/>
</dbReference>
<evidence type="ECO:0000256" key="1">
    <source>
        <dbReference type="SAM" id="MobiDB-lite"/>
    </source>
</evidence>
<name>A0A1D3CVK1_9EIME</name>
<gene>
    <name evidence="3" type="ORF">cyc_05796</name>
</gene>
<dbReference type="InParanoid" id="A0A1D3CVK1"/>
<dbReference type="SUPFAM" id="SSF103481">
    <property type="entry name" value="Multidrug resistance efflux transporter EmrE"/>
    <property type="match status" value="1"/>
</dbReference>
<dbReference type="InterPro" id="IPR037185">
    <property type="entry name" value="EmrE-like"/>
</dbReference>
<feature type="compositionally biased region" description="Polar residues" evidence="1">
    <location>
        <begin position="1"/>
        <end position="12"/>
    </location>
</feature>
<comment type="caution">
    <text evidence="3">The sequence shown here is derived from an EMBL/GenBank/DDBJ whole genome shotgun (WGS) entry which is preliminary data.</text>
</comment>
<feature type="transmembrane region" description="Helical" evidence="2">
    <location>
        <begin position="186"/>
        <end position="210"/>
    </location>
</feature>
<keyword evidence="2" id="KW-1133">Transmembrane helix</keyword>
<dbReference type="PANTHER" id="PTHR31965:SF1">
    <property type="entry name" value="TRANSMEMBRANE PROTEIN 42"/>
    <property type="match status" value="1"/>
</dbReference>
<evidence type="ECO:0008006" key="5">
    <source>
        <dbReference type="Google" id="ProtNLM"/>
    </source>
</evidence>